<dbReference type="Pfam" id="PF00082">
    <property type="entry name" value="Peptidase_S8"/>
    <property type="match status" value="1"/>
</dbReference>
<reference evidence="10" key="1">
    <citation type="submission" date="2023-10" db="EMBL/GenBank/DDBJ databases">
        <authorList>
            <person name="Chen Y."/>
            <person name="Shah S."/>
            <person name="Dougan E. K."/>
            <person name="Thang M."/>
            <person name="Chan C."/>
        </authorList>
    </citation>
    <scope>NUCLEOTIDE SEQUENCE [LARGE SCALE GENOMIC DNA]</scope>
</reference>
<comment type="similarity">
    <text evidence="1 7">Belongs to the peptidase S8 family.</text>
</comment>
<dbReference type="PRINTS" id="PR00723">
    <property type="entry name" value="SUBTILISIN"/>
</dbReference>
<evidence type="ECO:0000256" key="1">
    <source>
        <dbReference type="ARBA" id="ARBA00011073"/>
    </source>
</evidence>
<dbReference type="InterPro" id="IPR034193">
    <property type="entry name" value="PCSK9_ProteinaseK-like"/>
</dbReference>
<evidence type="ECO:0000256" key="3">
    <source>
        <dbReference type="ARBA" id="ARBA00022801"/>
    </source>
</evidence>
<evidence type="ECO:0000256" key="5">
    <source>
        <dbReference type="ARBA" id="ARBA00023529"/>
    </source>
</evidence>
<evidence type="ECO:0000259" key="9">
    <source>
        <dbReference type="Pfam" id="PF00082"/>
    </source>
</evidence>
<organism evidence="10 11">
    <name type="scientific">Prorocentrum cordatum</name>
    <dbReference type="NCBI Taxonomy" id="2364126"/>
    <lineage>
        <taxon>Eukaryota</taxon>
        <taxon>Sar</taxon>
        <taxon>Alveolata</taxon>
        <taxon>Dinophyceae</taxon>
        <taxon>Prorocentrales</taxon>
        <taxon>Prorocentraceae</taxon>
        <taxon>Prorocentrum</taxon>
    </lineage>
</organism>
<gene>
    <name evidence="10" type="ORF">PCOR1329_LOCUS23845</name>
</gene>
<feature type="chain" id="PRO_5047165749" description="subtilisin" evidence="8">
    <location>
        <begin position="25"/>
        <end position="509"/>
    </location>
</feature>
<dbReference type="Gene3D" id="3.40.50.200">
    <property type="entry name" value="Peptidase S8/S53 domain"/>
    <property type="match status" value="1"/>
</dbReference>
<keyword evidence="8" id="KW-0732">Signal</keyword>
<proteinExistence type="inferred from homology"/>
<comment type="caution">
    <text evidence="7">Lacks conserved residue(s) required for the propagation of feature annotation.</text>
</comment>
<evidence type="ECO:0000313" key="11">
    <source>
        <dbReference type="Proteomes" id="UP001189429"/>
    </source>
</evidence>
<keyword evidence="3" id="KW-0378">Hydrolase</keyword>
<dbReference type="Proteomes" id="UP001189429">
    <property type="component" value="Unassembled WGS sequence"/>
</dbReference>
<sequence length="509" mass="53469">MASIASATSLSAVAVLCVLRVAGADSPIYLRRLTGQPEGERSWMLALESDATDEEVRLLGRELQDGQHTDRDKGELLYVWGRTTMIGLRALLEKIPGRVRFAEEDLLERKALEPTHAMDRRMLQRTYPWGIQDISADVVRGRGAGVNVYVLDTGIRTTHEQFGGRAFAGVDVASTGSLTYCLPDSTTCSADDHGHGTASAGVVGASTYGVADGATLWSMKVLDANADGYTAWSVAAEQWVLTNGLRPAVVNVGFSGAGQSPSEKESIDALVSDGVTVVVAAGNENGDACGFNPAFISSAITVASYGGVSGSSPARSTYSNYGSCVDVWAPGSSIPSTAHSSDTAVDTGFGTAYSCAHVTGLVAIMYEANPTAGGMTASQRWNLLTASRRLHYVTGLPSTPFTPNVVPLAPTPGQPPVCVDTDDGATGSNSFSCNDWLDYSLYCHNSQYYDDIDFTALSMCCACFGGDFPAACGNSPTPVPARHSGRRLFEGVREPVTCGLFVSPGLGMS</sequence>
<dbReference type="InterPro" id="IPR036852">
    <property type="entry name" value="Peptidase_S8/S53_dom_sf"/>
</dbReference>
<dbReference type="EMBL" id="CAUYUJ010008126">
    <property type="protein sequence ID" value="CAK0822964.1"/>
    <property type="molecule type" value="Genomic_DNA"/>
</dbReference>
<dbReference type="CDD" id="cd04077">
    <property type="entry name" value="Peptidases_S8_PCSK9_ProteinaseK_like"/>
    <property type="match status" value="1"/>
</dbReference>
<evidence type="ECO:0000256" key="7">
    <source>
        <dbReference type="PROSITE-ProRule" id="PRU01240"/>
    </source>
</evidence>
<evidence type="ECO:0000313" key="10">
    <source>
        <dbReference type="EMBL" id="CAK0822964.1"/>
    </source>
</evidence>
<keyword evidence="2" id="KW-0645">Protease</keyword>
<keyword evidence="4" id="KW-0720">Serine protease</keyword>
<dbReference type="InterPro" id="IPR015500">
    <property type="entry name" value="Peptidase_S8_subtilisin-rel"/>
</dbReference>
<accession>A0ABN9RYD4</accession>
<dbReference type="InterPro" id="IPR050131">
    <property type="entry name" value="Peptidase_S8_subtilisin-like"/>
</dbReference>
<dbReference type="PANTHER" id="PTHR43806">
    <property type="entry name" value="PEPTIDASE S8"/>
    <property type="match status" value="1"/>
</dbReference>
<evidence type="ECO:0000256" key="6">
    <source>
        <dbReference type="ARBA" id="ARBA00023619"/>
    </source>
</evidence>
<dbReference type="PROSITE" id="PS51892">
    <property type="entry name" value="SUBTILASE"/>
    <property type="match status" value="1"/>
</dbReference>
<dbReference type="SUPFAM" id="SSF52743">
    <property type="entry name" value="Subtilisin-like"/>
    <property type="match status" value="1"/>
</dbReference>
<dbReference type="InterPro" id="IPR000209">
    <property type="entry name" value="Peptidase_S8/S53_dom"/>
</dbReference>
<comment type="catalytic activity">
    <reaction evidence="5">
        <text>Hydrolysis of proteins with broad specificity for peptide bonds, and a preference for a large uncharged residue in P1. Hydrolyzes peptide amides.</text>
        <dbReference type="EC" id="3.4.21.62"/>
    </reaction>
</comment>
<evidence type="ECO:0000256" key="2">
    <source>
        <dbReference type="ARBA" id="ARBA00022670"/>
    </source>
</evidence>
<dbReference type="InterPro" id="IPR023827">
    <property type="entry name" value="Peptidase_S8_Asp-AS"/>
</dbReference>
<evidence type="ECO:0000256" key="4">
    <source>
        <dbReference type="ARBA" id="ARBA00022825"/>
    </source>
</evidence>
<protein>
    <recommendedName>
        <fullName evidence="6">subtilisin</fullName>
        <ecNumber evidence="6">3.4.21.62</ecNumber>
    </recommendedName>
</protein>
<dbReference type="PANTHER" id="PTHR43806:SF11">
    <property type="entry name" value="CEREVISIN-RELATED"/>
    <property type="match status" value="1"/>
</dbReference>
<feature type="signal peptide" evidence="8">
    <location>
        <begin position="1"/>
        <end position="24"/>
    </location>
</feature>
<evidence type="ECO:0000256" key="8">
    <source>
        <dbReference type="SAM" id="SignalP"/>
    </source>
</evidence>
<dbReference type="EC" id="3.4.21.62" evidence="6"/>
<comment type="caution">
    <text evidence="10">The sequence shown here is derived from an EMBL/GenBank/DDBJ whole genome shotgun (WGS) entry which is preliminary data.</text>
</comment>
<name>A0ABN9RYD4_9DINO</name>
<dbReference type="PROSITE" id="PS00136">
    <property type="entry name" value="SUBTILASE_ASP"/>
    <property type="match status" value="1"/>
</dbReference>
<keyword evidence="11" id="KW-1185">Reference proteome</keyword>
<feature type="domain" description="Peptidase S8/S53" evidence="9">
    <location>
        <begin position="143"/>
        <end position="379"/>
    </location>
</feature>